<dbReference type="InterPro" id="IPR019557">
    <property type="entry name" value="AminoTfrase-like_pln_mobile"/>
</dbReference>
<sequence length="704" mass="79967">MANQQTRRDYIVPGPIDPELLRLQSQHRSEGIWTGTMEHEVLTCRRQGNILHADIDDRIIPHLHDSGFIGIARLGFFPLDWHLISAFVERWRPEIHTFMMPIGECTISLQDVGIITGLPIHGSAVTGMSRAEWPEVCELLLGARPPPEMIRGHTLKLSWLTDEFGAIPHEADDLTVLWHARAFILRLIGSIFPDKTNSRVNLMFLPLLEDLRQAATYSWGGACLAFLYRELCRVAVTEAKEISGPLFILQIWAWERFKIISPSIRDPSAPHDAPLGARWSRARQITEVTTHVLQQIRYNLDRMRPEDITWEPYNEELLDELPDMCIQGRPIWKAVVPLICFHIIEWHQPDRVMRQFGLAQPIPRRPMQTDELHEITLRFSESNWAHHHATYINRWNRREHYIVQGQEMAQPLHHHSEYMEWYRRVARRWISISGAAIGCVEDAIEDCLLKLQNPSTENVAEVKRTLRKMMIALEEESRLCQMPPPQSAPQATTFNDELEEDQPINYRQHPVRPASPPDDALPPPVAFHPYCITSAPDHSDPIPSAPALSDPAHYTGWMATPSMPGPSAPWMSYQTQMQNRSTFDFTESQQPQTPFGGLFAPFGRPSSIGPSQYTSGQFSGYGSEQYFAPYHSGALGHIPSAAGLFGYHEQSAVHYTAGGESSGQHQGQASQPKDAQGHPAEHQEGGEHRVLRPRRHIRRPGCGT</sequence>
<evidence type="ECO:0000313" key="3">
    <source>
        <dbReference type="EMBL" id="KAJ9176361.1"/>
    </source>
</evidence>
<dbReference type="EMBL" id="JARPOI010000007">
    <property type="protein sequence ID" value="KAJ9176361.1"/>
    <property type="molecule type" value="Genomic_DNA"/>
</dbReference>
<reference evidence="3" key="1">
    <citation type="journal article" date="2023" name="Plant Biotechnol. J.">
        <title>Chromosome-level wild Hevea brasiliensis genome provides new tools for genomic-assisted breeding and valuable loci to elevate rubber yield.</title>
        <authorList>
            <person name="Cheng H."/>
            <person name="Song X."/>
            <person name="Hu Y."/>
            <person name="Wu T."/>
            <person name="Yang Q."/>
            <person name="An Z."/>
            <person name="Feng S."/>
            <person name="Deng Z."/>
            <person name="Wu W."/>
            <person name="Zeng X."/>
            <person name="Tu M."/>
            <person name="Wang X."/>
            <person name="Huang H."/>
        </authorList>
    </citation>
    <scope>NUCLEOTIDE SEQUENCE</scope>
    <source>
        <strain evidence="3">MT/VB/25A 57/8</strain>
    </source>
</reference>
<gene>
    <name evidence="3" type="ORF">P3X46_011681</name>
</gene>
<feature type="region of interest" description="Disordered" evidence="1">
    <location>
        <begin position="657"/>
        <end position="704"/>
    </location>
</feature>
<evidence type="ECO:0000259" key="2">
    <source>
        <dbReference type="Pfam" id="PF10536"/>
    </source>
</evidence>
<dbReference type="InterPro" id="IPR044824">
    <property type="entry name" value="MAIN-like"/>
</dbReference>
<organism evidence="3 4">
    <name type="scientific">Hevea brasiliensis</name>
    <name type="common">Para rubber tree</name>
    <name type="synonym">Siphonia brasiliensis</name>
    <dbReference type="NCBI Taxonomy" id="3981"/>
    <lineage>
        <taxon>Eukaryota</taxon>
        <taxon>Viridiplantae</taxon>
        <taxon>Streptophyta</taxon>
        <taxon>Embryophyta</taxon>
        <taxon>Tracheophyta</taxon>
        <taxon>Spermatophyta</taxon>
        <taxon>Magnoliopsida</taxon>
        <taxon>eudicotyledons</taxon>
        <taxon>Gunneridae</taxon>
        <taxon>Pentapetalae</taxon>
        <taxon>rosids</taxon>
        <taxon>fabids</taxon>
        <taxon>Malpighiales</taxon>
        <taxon>Euphorbiaceae</taxon>
        <taxon>Crotonoideae</taxon>
        <taxon>Micrandreae</taxon>
        <taxon>Hevea</taxon>
    </lineage>
</organism>
<comment type="caution">
    <text evidence="3">The sequence shown here is derived from an EMBL/GenBank/DDBJ whole genome shotgun (WGS) entry which is preliminary data.</text>
</comment>
<keyword evidence="4" id="KW-1185">Reference proteome</keyword>
<evidence type="ECO:0000256" key="1">
    <source>
        <dbReference type="SAM" id="MobiDB-lite"/>
    </source>
</evidence>
<name>A0ABQ9MBP4_HEVBR</name>
<feature type="compositionally biased region" description="Polar residues" evidence="1">
    <location>
        <begin position="662"/>
        <end position="673"/>
    </location>
</feature>
<proteinExistence type="predicted"/>
<feature type="compositionally biased region" description="Basic residues" evidence="1">
    <location>
        <begin position="691"/>
        <end position="704"/>
    </location>
</feature>
<protein>
    <recommendedName>
        <fullName evidence="2">Aminotransferase-like plant mobile domain-containing protein</fullName>
    </recommendedName>
</protein>
<dbReference type="PANTHER" id="PTHR46033">
    <property type="entry name" value="PROTEIN MAIN-LIKE 2"/>
    <property type="match status" value="1"/>
</dbReference>
<evidence type="ECO:0000313" key="4">
    <source>
        <dbReference type="Proteomes" id="UP001174677"/>
    </source>
</evidence>
<dbReference type="PANTHER" id="PTHR46033:SF8">
    <property type="entry name" value="PROTEIN MAINTENANCE OF MERISTEMS-LIKE"/>
    <property type="match status" value="1"/>
</dbReference>
<dbReference type="Proteomes" id="UP001174677">
    <property type="component" value="Chromosome 7"/>
</dbReference>
<feature type="compositionally biased region" description="Basic and acidic residues" evidence="1">
    <location>
        <begin position="675"/>
        <end position="690"/>
    </location>
</feature>
<dbReference type="Pfam" id="PF10536">
    <property type="entry name" value="PMD"/>
    <property type="match status" value="1"/>
</dbReference>
<accession>A0ABQ9MBP4</accession>
<feature type="domain" description="Aminotransferase-like plant mobile" evidence="2">
    <location>
        <begin position="67"/>
        <end position="423"/>
    </location>
</feature>